<dbReference type="InterPro" id="IPR018448">
    <property type="entry name" value="TatB"/>
</dbReference>
<dbReference type="InterPro" id="IPR003369">
    <property type="entry name" value="TatA/B/E"/>
</dbReference>
<sequence length="87" mass="9978">MFDVGFSELVVIGLVALIVLGPKRLPEVARAAGRWTAKIRRFVADVKQDFDRELHNADLSELHKLKQELDETRRLMEDTSGKLFEQI</sequence>
<evidence type="ECO:0000256" key="8">
    <source>
        <dbReference type="ARBA" id="ARBA00023136"/>
    </source>
</evidence>
<keyword evidence="7" id="KW-0811">Translocation</keyword>
<dbReference type="Proteomes" id="UP000179334">
    <property type="component" value="Unassembled WGS sequence"/>
</dbReference>
<dbReference type="PANTHER" id="PTHR33162:SF1">
    <property type="entry name" value="SEC-INDEPENDENT PROTEIN TRANSLOCASE PROTEIN TATA, CHLOROPLASTIC"/>
    <property type="match status" value="1"/>
</dbReference>
<evidence type="ECO:0000256" key="4">
    <source>
        <dbReference type="ARBA" id="ARBA00022692"/>
    </source>
</evidence>
<keyword evidence="6" id="KW-1133">Transmembrane helix</keyword>
<dbReference type="GO" id="GO:0016020">
    <property type="term" value="C:membrane"/>
    <property type="evidence" value="ECO:0007669"/>
    <property type="project" value="UniProtKB-SubCell"/>
</dbReference>
<evidence type="ECO:0000256" key="5">
    <source>
        <dbReference type="ARBA" id="ARBA00022927"/>
    </source>
</evidence>
<comment type="caution">
    <text evidence="9">The sequence shown here is derived from an EMBL/GenBank/DDBJ whole genome shotgun (WGS) entry which is preliminary data.</text>
</comment>
<dbReference type="NCBIfam" id="TIGR01410">
    <property type="entry name" value="tatB"/>
    <property type="match status" value="1"/>
</dbReference>
<dbReference type="Gene3D" id="1.20.5.3310">
    <property type="match status" value="1"/>
</dbReference>
<reference evidence="9 10" key="1">
    <citation type="journal article" date="2016" name="Nat. Commun.">
        <title>Thousands of microbial genomes shed light on interconnected biogeochemical processes in an aquifer system.</title>
        <authorList>
            <person name="Anantharaman K."/>
            <person name="Brown C.T."/>
            <person name="Hug L.A."/>
            <person name="Sharon I."/>
            <person name="Castelle C.J."/>
            <person name="Probst A.J."/>
            <person name="Thomas B.C."/>
            <person name="Singh A."/>
            <person name="Wilkins M.J."/>
            <person name="Karaoz U."/>
            <person name="Brodie E.L."/>
            <person name="Williams K.H."/>
            <person name="Hubbard S.S."/>
            <person name="Banfield J.F."/>
        </authorList>
    </citation>
    <scope>NUCLEOTIDE SEQUENCE [LARGE SCALE GENOMIC DNA]</scope>
</reference>
<keyword evidence="8" id="KW-0472">Membrane</keyword>
<accession>A0A1F6SWM4</accession>
<gene>
    <name evidence="9" type="ORF">A2V91_06235</name>
</gene>
<name>A0A1F6SWM4_9PROT</name>
<evidence type="ECO:0000256" key="7">
    <source>
        <dbReference type="ARBA" id="ARBA00023010"/>
    </source>
</evidence>
<dbReference type="GO" id="GO:0043953">
    <property type="term" value="P:protein transport by the Tat complex"/>
    <property type="evidence" value="ECO:0007669"/>
    <property type="project" value="InterPro"/>
</dbReference>
<protein>
    <submittedName>
        <fullName evidence="9">Twin arginine-targeting protein translocase TatB</fullName>
    </submittedName>
</protein>
<evidence type="ECO:0000313" key="9">
    <source>
        <dbReference type="EMBL" id="OGI37079.1"/>
    </source>
</evidence>
<keyword evidence="2" id="KW-0813">Transport</keyword>
<evidence type="ECO:0000256" key="6">
    <source>
        <dbReference type="ARBA" id="ARBA00022989"/>
    </source>
</evidence>
<feature type="non-terminal residue" evidence="9">
    <location>
        <position position="87"/>
    </location>
</feature>
<dbReference type="EMBL" id="MFSR01000101">
    <property type="protein sequence ID" value="OGI37079.1"/>
    <property type="molecule type" value="Genomic_DNA"/>
</dbReference>
<keyword evidence="5" id="KW-0653">Protein transport</keyword>
<dbReference type="Pfam" id="PF02416">
    <property type="entry name" value="TatA_B_E"/>
    <property type="match status" value="1"/>
</dbReference>
<proteinExistence type="predicted"/>
<dbReference type="PRINTS" id="PR01506">
    <property type="entry name" value="TATBPROTEIN"/>
</dbReference>
<keyword evidence="3" id="KW-1003">Cell membrane</keyword>
<comment type="subcellular location">
    <subcellularLocation>
        <location evidence="1">Membrane</location>
        <topology evidence="1">Single-pass membrane protein</topology>
    </subcellularLocation>
</comment>
<evidence type="ECO:0000256" key="3">
    <source>
        <dbReference type="ARBA" id="ARBA00022475"/>
    </source>
</evidence>
<keyword evidence="4" id="KW-0812">Transmembrane</keyword>
<evidence type="ECO:0000256" key="2">
    <source>
        <dbReference type="ARBA" id="ARBA00022448"/>
    </source>
</evidence>
<evidence type="ECO:0000313" key="10">
    <source>
        <dbReference type="Proteomes" id="UP000179334"/>
    </source>
</evidence>
<evidence type="ECO:0000256" key="1">
    <source>
        <dbReference type="ARBA" id="ARBA00004167"/>
    </source>
</evidence>
<organism evidence="9 10">
    <name type="scientific">Candidatus Muproteobacteria bacterium RBG_16_64_10</name>
    <dbReference type="NCBI Taxonomy" id="1817757"/>
    <lineage>
        <taxon>Bacteria</taxon>
        <taxon>Pseudomonadati</taxon>
        <taxon>Pseudomonadota</taxon>
        <taxon>Candidatus Muproteobacteria</taxon>
    </lineage>
</organism>
<dbReference type="PANTHER" id="PTHR33162">
    <property type="entry name" value="SEC-INDEPENDENT PROTEIN TRANSLOCASE PROTEIN TATA, CHLOROPLASTIC"/>
    <property type="match status" value="1"/>
</dbReference>
<dbReference type="GO" id="GO:0008320">
    <property type="term" value="F:protein transmembrane transporter activity"/>
    <property type="evidence" value="ECO:0007669"/>
    <property type="project" value="InterPro"/>
</dbReference>
<dbReference type="AlphaFoldDB" id="A0A1F6SWM4"/>